<name>K1WUG8_MARBU</name>
<feature type="compositionally biased region" description="Basic and acidic residues" evidence="1">
    <location>
        <begin position="511"/>
        <end position="526"/>
    </location>
</feature>
<feature type="compositionally biased region" description="Polar residues" evidence="1">
    <location>
        <begin position="437"/>
        <end position="447"/>
    </location>
</feature>
<sequence length="686" mass="75155">MSRVASSRTFAIAEDDTATAALTFQTPSTPTPADQYYLHPMGTRIVSNTVTMKSDPLEAEVRGLKAAYKSALGVGKKLKKGRSKRKDRQTDSQETVDDELPVVELALASPAPASPVQSSRGTAPAAEDLETHSIKQSVRTTRNQAAKAQAGQYIYDTSEFFRSEDCSVISEKIRGLDYISLFSGRRANLNRTGKVSTIRKSPDGNYSTNHTLSLAKDIQLESHFETVVASAVDTLKTTTHNENHKEQEAIWVRHPPAGSPVKTLEEIEKAYGPSDPAYSTDVADEDSFVKQIICRTPAKPVSRIEDSLEALDQLEEALDALNQATQTEIMPSLQKPNSRWARDSLEGTGKEKQVGKKPAGKQNAAKGQQPLRTGYASVRVKSAQKQAPTLKKAASMNFKPASSSTRSSEEQGKAQPSIEAAIKRPISLLPPKETARSTKAPTRSNFTLPGEAVALKLKEQREARVAQRQSSDESYQTVRNVCGPKIKSTKPPTKPTFELPGEEVSRRKRAAHEARLKAQEEEERRRREFKAKPIRNSVVPNMVPRETLASRARQSKGGTEHIEDGNLSISKRGSNVGAHRPSIAVLALANSSAPRAKGTFIPPVRKLSPSVTAPSSMTGCPVQRVQRAEPTTDSGLRKRAKEIYNRDALLTAEMDKGKRDREAAAKRAREDAAERGRQASREWAEK</sequence>
<feature type="region of interest" description="Disordered" evidence="1">
    <location>
        <begin position="77"/>
        <end position="143"/>
    </location>
</feature>
<feature type="compositionally biased region" description="Low complexity" evidence="1">
    <location>
        <begin position="102"/>
        <end position="119"/>
    </location>
</feature>
<proteinExistence type="predicted"/>
<evidence type="ECO:0000313" key="2">
    <source>
        <dbReference type="EMBL" id="EKD21325.1"/>
    </source>
</evidence>
<evidence type="ECO:0000313" key="3">
    <source>
        <dbReference type="Proteomes" id="UP000006753"/>
    </source>
</evidence>
<accession>K1WUG8</accession>
<dbReference type="OMA" id="QHMKNLK"/>
<feature type="compositionally biased region" description="Polar residues" evidence="1">
    <location>
        <begin position="467"/>
        <end position="479"/>
    </location>
</feature>
<dbReference type="Proteomes" id="UP000006753">
    <property type="component" value="Unassembled WGS sequence"/>
</dbReference>
<protein>
    <submittedName>
        <fullName evidence="2">Carboxylesterase family protein</fullName>
    </submittedName>
</protein>
<gene>
    <name evidence="2" type="ORF">MBM_00438</name>
</gene>
<evidence type="ECO:0000256" key="1">
    <source>
        <dbReference type="SAM" id="MobiDB-lite"/>
    </source>
</evidence>
<feature type="region of interest" description="Disordered" evidence="1">
    <location>
        <begin position="550"/>
        <end position="576"/>
    </location>
</feature>
<dbReference type="HOGENOM" id="CLU_396960_0_0_1"/>
<feature type="compositionally biased region" description="Polar residues" evidence="1">
    <location>
        <begin position="609"/>
        <end position="618"/>
    </location>
</feature>
<keyword evidence="3" id="KW-1185">Reference proteome</keyword>
<organism evidence="2 3">
    <name type="scientific">Marssonina brunnea f. sp. multigermtubi (strain MB_m1)</name>
    <name type="common">Marssonina leaf spot fungus</name>
    <dbReference type="NCBI Taxonomy" id="1072389"/>
    <lineage>
        <taxon>Eukaryota</taxon>
        <taxon>Fungi</taxon>
        <taxon>Dikarya</taxon>
        <taxon>Ascomycota</taxon>
        <taxon>Pezizomycotina</taxon>
        <taxon>Leotiomycetes</taxon>
        <taxon>Helotiales</taxon>
        <taxon>Drepanopezizaceae</taxon>
        <taxon>Drepanopeziza</taxon>
    </lineage>
</organism>
<dbReference type="AlphaFoldDB" id="K1WUG8"/>
<feature type="compositionally biased region" description="Basic residues" evidence="1">
    <location>
        <begin position="77"/>
        <end position="87"/>
    </location>
</feature>
<dbReference type="EMBL" id="JH921428">
    <property type="protein sequence ID" value="EKD21325.1"/>
    <property type="molecule type" value="Genomic_DNA"/>
</dbReference>
<feature type="region of interest" description="Disordered" evidence="1">
    <location>
        <begin position="463"/>
        <end position="535"/>
    </location>
</feature>
<feature type="region of interest" description="Disordered" evidence="1">
    <location>
        <begin position="346"/>
        <end position="448"/>
    </location>
</feature>
<reference evidence="2 3" key="1">
    <citation type="journal article" date="2012" name="BMC Genomics">
        <title>Sequencing the genome of Marssonina brunnea reveals fungus-poplar co-evolution.</title>
        <authorList>
            <person name="Zhu S."/>
            <person name="Cao Y.-Z."/>
            <person name="Jiang C."/>
            <person name="Tan B.-Y."/>
            <person name="Wang Z."/>
            <person name="Feng S."/>
            <person name="Zhang L."/>
            <person name="Su X.-H."/>
            <person name="Brejova B."/>
            <person name="Vinar T."/>
            <person name="Xu M."/>
            <person name="Wang M.-X."/>
            <person name="Zhang S.-G."/>
            <person name="Huang M.-R."/>
            <person name="Wu R."/>
            <person name="Zhou Y."/>
        </authorList>
    </citation>
    <scope>NUCLEOTIDE SEQUENCE [LARGE SCALE GENOMIC DNA]</scope>
    <source>
        <strain evidence="2 3">MB_m1</strain>
    </source>
</reference>
<dbReference type="OrthoDB" id="3946796at2759"/>
<dbReference type="KEGG" id="mbe:MBM_00438"/>
<dbReference type="eggNOG" id="ENOG502SPY3">
    <property type="taxonomic scope" value="Eukaryota"/>
</dbReference>
<feature type="compositionally biased region" description="Polar residues" evidence="1">
    <location>
        <begin position="134"/>
        <end position="143"/>
    </location>
</feature>
<feature type="region of interest" description="Disordered" evidence="1">
    <location>
        <begin position="609"/>
        <end position="636"/>
    </location>
</feature>
<feature type="region of interest" description="Disordered" evidence="1">
    <location>
        <begin position="653"/>
        <end position="686"/>
    </location>
</feature>
<dbReference type="InParanoid" id="K1WUG8"/>